<reference evidence="10 11" key="1">
    <citation type="journal article" date="2011" name="Proc. Natl. Acad. Sci. U.S.A.">
        <title>Evolutionary erosion of yeast sex chromosomes by mating-type switching accidents.</title>
        <authorList>
            <person name="Gordon J.L."/>
            <person name="Armisen D."/>
            <person name="Proux-Wera E."/>
            <person name="Oheigeartaigh S.S."/>
            <person name="Byrne K.P."/>
            <person name="Wolfe K.H."/>
        </authorList>
    </citation>
    <scope>NUCLEOTIDE SEQUENCE [LARGE SCALE GENOMIC DNA]</scope>
    <source>
        <strain evidence="11">ATCC 76901 / BCRC 22586 / CBS 4309 / NBRC 1992 / NRRL Y-12630</strain>
    </source>
</reference>
<dbReference type="AlphaFoldDB" id="G0V8U8"/>
<dbReference type="GeneID" id="96901375"/>
<evidence type="ECO:0000256" key="3">
    <source>
        <dbReference type="ARBA" id="ARBA00022679"/>
    </source>
</evidence>
<dbReference type="PROSITE" id="PS50109">
    <property type="entry name" value="HIS_KIN"/>
    <property type="match status" value="1"/>
</dbReference>
<sequence>MLQSTIRFARLGNKSLLTRPFFCSSITGNRHTTHAHHLKHNKAAINLSHLDFQAYYKIRSNIELLIQDYSRKPIPPLSYKFLTEYQKPLSQTEKYNLAIKTINQLISLTCRQLSLIQNLPYIVLLNPKINQINSLYLKTLESLLSITFPYDLYKNDLILSLLNHLNEEHNDTLLVLSDGLKEINNELLSNEAISKFLDVHIRDRITMKLIILNHLALLSPKTEPDMIGIIHKRVKISQFINQTFEFVNDLCQLKFNLPMSTTGNSSMITYITGEEIEFPCIPVILEYVLTEILKNSMKAHIENDVTKPIEISIFETDSDELTVRIRDYGGGIDPKIEPKIFQYSFSTTLDSTFSKIHEENNGNQRETDSVIGSCQNDSSVPQLMMPGEVENNTISGMGYGLPLCKNYLELFDGDITIQNLWGLGTDVYIKVKGPNKSLLADRK</sequence>
<dbReference type="InterPro" id="IPR018955">
    <property type="entry name" value="BCDHK/PDK_N"/>
</dbReference>
<dbReference type="InterPro" id="IPR003594">
    <property type="entry name" value="HATPase_dom"/>
</dbReference>
<name>G0V8U8_NAUCA</name>
<dbReference type="SMART" id="SM00387">
    <property type="entry name" value="HATPase_c"/>
    <property type="match status" value="1"/>
</dbReference>
<organism evidence="10 11">
    <name type="scientific">Naumovozyma castellii</name>
    <name type="common">Yeast</name>
    <name type="synonym">Saccharomyces castellii</name>
    <dbReference type="NCBI Taxonomy" id="27288"/>
    <lineage>
        <taxon>Eukaryota</taxon>
        <taxon>Fungi</taxon>
        <taxon>Dikarya</taxon>
        <taxon>Ascomycota</taxon>
        <taxon>Saccharomycotina</taxon>
        <taxon>Saccharomycetes</taxon>
        <taxon>Saccharomycetales</taxon>
        <taxon>Saccharomycetaceae</taxon>
        <taxon>Naumovozyma</taxon>
    </lineage>
</organism>
<accession>G0V8U8</accession>
<dbReference type="FunCoup" id="G0V8U8">
    <property type="interactions" value="383"/>
</dbReference>
<dbReference type="InParanoid" id="G0V8U8"/>
<feature type="domain" description="Histidine kinase" evidence="9">
    <location>
        <begin position="285"/>
        <end position="435"/>
    </location>
</feature>
<comment type="similarity">
    <text evidence="1 8">Belongs to the PDK/BCKDK protein kinase family.</text>
</comment>
<evidence type="ECO:0000256" key="1">
    <source>
        <dbReference type="ARBA" id="ARBA00006155"/>
    </source>
</evidence>
<keyword evidence="3 8" id="KW-0808">Transferase</keyword>
<dbReference type="OrthoDB" id="3264224at2759"/>
<evidence type="ECO:0000256" key="6">
    <source>
        <dbReference type="ARBA" id="ARBA00022840"/>
    </source>
</evidence>
<dbReference type="Gene3D" id="3.30.565.10">
    <property type="entry name" value="Histidine kinase-like ATPase, C-terminal domain"/>
    <property type="match status" value="1"/>
</dbReference>
<keyword evidence="2" id="KW-0597">Phosphoprotein</keyword>
<dbReference type="GO" id="GO:0065003">
    <property type="term" value="P:protein-containing complex assembly"/>
    <property type="evidence" value="ECO:0007669"/>
    <property type="project" value="EnsemblFungi"/>
</dbReference>
<keyword evidence="7 8" id="KW-0496">Mitochondrion</keyword>
<evidence type="ECO:0000259" key="9">
    <source>
        <dbReference type="PROSITE" id="PS50109"/>
    </source>
</evidence>
<dbReference type="HOGENOM" id="CLU_023861_4_1_1"/>
<dbReference type="STRING" id="1064592.G0V8U8"/>
<proteinExistence type="inferred from homology"/>
<evidence type="ECO:0000313" key="11">
    <source>
        <dbReference type="Proteomes" id="UP000001640"/>
    </source>
</evidence>
<dbReference type="InterPro" id="IPR036784">
    <property type="entry name" value="AK/P_DHK_N_sf"/>
</dbReference>
<evidence type="ECO:0000256" key="4">
    <source>
        <dbReference type="ARBA" id="ARBA00022741"/>
    </source>
</evidence>
<comment type="subcellular location">
    <subcellularLocation>
        <location evidence="8">Mitochondrion matrix</location>
    </subcellularLocation>
</comment>
<reference key="2">
    <citation type="submission" date="2011-08" db="EMBL/GenBank/DDBJ databases">
        <title>Genome sequence of Naumovozyma castellii.</title>
        <authorList>
            <person name="Gordon J.L."/>
            <person name="Armisen D."/>
            <person name="Proux-Wera E."/>
            <person name="OhEigeartaigh S.S."/>
            <person name="Byrne K.P."/>
            <person name="Wolfe K.H."/>
        </authorList>
    </citation>
    <scope>NUCLEOTIDE SEQUENCE</scope>
    <source>
        <strain>Type strain:CBS 4309</strain>
    </source>
</reference>
<dbReference type="GO" id="GO:0005759">
    <property type="term" value="C:mitochondrial matrix"/>
    <property type="evidence" value="ECO:0007669"/>
    <property type="project" value="UniProtKB-SubCell"/>
</dbReference>
<dbReference type="PANTHER" id="PTHR11947:SF20">
    <property type="entry name" value="[3-METHYL-2-OXOBUTANOATE DEHYDROGENASE [LIPOAMIDE]] KINASE, MITOCHONDRIAL"/>
    <property type="match status" value="1"/>
</dbReference>
<dbReference type="InterPro" id="IPR036890">
    <property type="entry name" value="HATPase_C_sf"/>
</dbReference>
<protein>
    <recommendedName>
        <fullName evidence="8">Protein-serine/threonine kinase</fullName>
        <ecNumber evidence="8">2.7.11.-</ecNumber>
    </recommendedName>
</protein>
<dbReference type="InterPro" id="IPR039028">
    <property type="entry name" value="BCKD/PDK"/>
</dbReference>
<dbReference type="Pfam" id="PF10436">
    <property type="entry name" value="BCDHK_Adom3"/>
    <property type="match status" value="1"/>
</dbReference>
<evidence type="ECO:0000256" key="8">
    <source>
        <dbReference type="RuleBase" id="RU366032"/>
    </source>
</evidence>
<evidence type="ECO:0000313" key="10">
    <source>
        <dbReference type="EMBL" id="CCC67897.1"/>
    </source>
</evidence>
<dbReference type="KEGG" id="ncs:NCAS_0A13390"/>
<evidence type="ECO:0000256" key="2">
    <source>
        <dbReference type="ARBA" id="ARBA00022553"/>
    </source>
</evidence>
<dbReference type="OMA" id="EHRDNIP"/>
<dbReference type="EMBL" id="HE576752">
    <property type="protein sequence ID" value="CCC67897.1"/>
    <property type="molecule type" value="Genomic_DNA"/>
</dbReference>
<keyword evidence="6 8" id="KW-0067">ATP-binding</keyword>
<dbReference type="Pfam" id="PF02518">
    <property type="entry name" value="HATPase_c"/>
    <property type="match status" value="1"/>
</dbReference>
<dbReference type="Proteomes" id="UP000001640">
    <property type="component" value="Chromosome 1"/>
</dbReference>
<dbReference type="RefSeq" id="XP_003674277.1">
    <property type="nucleotide sequence ID" value="XM_003674229.1"/>
</dbReference>
<dbReference type="InterPro" id="IPR005467">
    <property type="entry name" value="His_kinase_dom"/>
</dbReference>
<dbReference type="SUPFAM" id="SSF55874">
    <property type="entry name" value="ATPase domain of HSP90 chaperone/DNA topoisomerase II/histidine kinase"/>
    <property type="match status" value="1"/>
</dbReference>
<dbReference type="EC" id="2.7.11.-" evidence="8"/>
<dbReference type="GO" id="GO:0004740">
    <property type="term" value="F:pyruvate dehydrogenase (acetyl-transferring) kinase activity"/>
    <property type="evidence" value="ECO:0007669"/>
    <property type="project" value="EnsemblFungi"/>
</dbReference>
<dbReference type="PANTHER" id="PTHR11947">
    <property type="entry name" value="PYRUVATE DEHYDROGENASE KINASE"/>
    <property type="match status" value="1"/>
</dbReference>
<keyword evidence="5 8" id="KW-0418">Kinase</keyword>
<dbReference type="eggNOG" id="KOG0787">
    <property type="taxonomic scope" value="Eukaryota"/>
</dbReference>
<keyword evidence="11" id="KW-1185">Reference proteome</keyword>
<keyword evidence="4 8" id="KW-0547">Nucleotide-binding</keyword>
<dbReference type="GO" id="GO:1901524">
    <property type="term" value="P:regulation of mitophagy"/>
    <property type="evidence" value="ECO:0007669"/>
    <property type="project" value="EnsemblFungi"/>
</dbReference>
<dbReference type="SUPFAM" id="SSF69012">
    <property type="entry name" value="alpha-ketoacid dehydrogenase kinase, N-terminal domain"/>
    <property type="match status" value="1"/>
</dbReference>
<evidence type="ECO:0000256" key="7">
    <source>
        <dbReference type="ARBA" id="ARBA00023128"/>
    </source>
</evidence>
<evidence type="ECO:0000256" key="5">
    <source>
        <dbReference type="ARBA" id="ARBA00022777"/>
    </source>
</evidence>
<dbReference type="Gene3D" id="1.20.140.20">
    <property type="entry name" value="Alpha-ketoacid/pyruvate dehydrogenase kinase, N-terminal domain"/>
    <property type="match status" value="1"/>
</dbReference>
<dbReference type="GO" id="GO:0005524">
    <property type="term" value="F:ATP binding"/>
    <property type="evidence" value="ECO:0007669"/>
    <property type="project" value="UniProtKB-UniRule"/>
</dbReference>
<dbReference type="GO" id="GO:0010906">
    <property type="term" value="P:regulation of glucose metabolic process"/>
    <property type="evidence" value="ECO:0007669"/>
    <property type="project" value="TreeGrafter"/>
</dbReference>
<gene>
    <name evidence="10" type="primary">NCAS0A13390</name>
    <name evidence="10" type="ordered locus">NCAS_0A13390</name>
</gene>